<dbReference type="CDD" id="cd01372">
    <property type="entry name" value="KISc_KIF4"/>
    <property type="match status" value="1"/>
</dbReference>
<dbReference type="AlphaFoldDB" id="A0A1A9VPB0"/>
<protein>
    <recommendedName>
        <fullName evidence="10">Kinesin motor domain-containing protein</fullName>
    </recommendedName>
</protein>
<keyword evidence="7" id="KW-0505">Motor protein</keyword>
<dbReference type="STRING" id="7395.A0A1A9VPB0"/>
<dbReference type="Pfam" id="PF00225">
    <property type="entry name" value="Kinesin"/>
    <property type="match status" value="1"/>
</dbReference>
<evidence type="ECO:0000256" key="6">
    <source>
        <dbReference type="ARBA" id="ARBA00023212"/>
    </source>
</evidence>
<dbReference type="PRINTS" id="PR00380">
    <property type="entry name" value="KINESINHEAVY"/>
</dbReference>
<evidence type="ECO:0000256" key="4">
    <source>
        <dbReference type="ARBA" id="ARBA00022840"/>
    </source>
</evidence>
<dbReference type="Pfam" id="PF25764">
    <property type="entry name" value="KIF21A_4th"/>
    <property type="match status" value="1"/>
</dbReference>
<keyword evidence="2" id="KW-0963">Cytoplasm</keyword>
<evidence type="ECO:0000313" key="12">
    <source>
        <dbReference type="Proteomes" id="UP000078200"/>
    </source>
</evidence>
<evidence type="ECO:0000256" key="2">
    <source>
        <dbReference type="ARBA" id="ARBA00022490"/>
    </source>
</evidence>
<keyword evidence="4 7" id="KW-0067">ATP-binding</keyword>
<name>A0A1A9VPB0_GLOAU</name>
<evidence type="ECO:0000256" key="1">
    <source>
        <dbReference type="ARBA" id="ARBA00004245"/>
    </source>
</evidence>
<evidence type="ECO:0000313" key="11">
    <source>
        <dbReference type="EnsemblMetazoa" id="GAUT043304-PA"/>
    </source>
</evidence>
<comment type="subcellular location">
    <subcellularLocation>
        <location evidence="1">Cytoplasm</location>
        <location evidence="1">Cytoskeleton</location>
    </subcellularLocation>
</comment>
<accession>A0A1A9VPB0</accession>
<dbReference type="GO" id="GO:0005875">
    <property type="term" value="C:microtubule associated complex"/>
    <property type="evidence" value="ECO:0007669"/>
    <property type="project" value="TreeGrafter"/>
</dbReference>
<evidence type="ECO:0000259" key="10">
    <source>
        <dbReference type="PROSITE" id="PS50067"/>
    </source>
</evidence>
<evidence type="ECO:0000256" key="3">
    <source>
        <dbReference type="ARBA" id="ARBA00022741"/>
    </source>
</evidence>
<feature type="coiled-coil region" evidence="8">
    <location>
        <begin position="791"/>
        <end position="850"/>
    </location>
</feature>
<evidence type="ECO:0000256" key="5">
    <source>
        <dbReference type="ARBA" id="ARBA00023054"/>
    </source>
</evidence>
<evidence type="ECO:0000256" key="7">
    <source>
        <dbReference type="PROSITE-ProRule" id="PRU00283"/>
    </source>
</evidence>
<dbReference type="PANTHER" id="PTHR47969">
    <property type="entry name" value="CHROMOSOME-ASSOCIATED KINESIN KIF4A-RELATED"/>
    <property type="match status" value="1"/>
</dbReference>
<dbReference type="SUPFAM" id="SSF52540">
    <property type="entry name" value="P-loop containing nucleoside triphosphate hydrolases"/>
    <property type="match status" value="1"/>
</dbReference>
<dbReference type="PANTHER" id="PTHR47969:SF15">
    <property type="entry name" value="CHROMOSOME-ASSOCIATED KINESIN KIF4A-RELATED"/>
    <property type="match status" value="1"/>
</dbReference>
<dbReference type="SMART" id="SM00129">
    <property type="entry name" value="KISc"/>
    <property type="match status" value="1"/>
</dbReference>
<feature type="coiled-coil region" evidence="8">
    <location>
        <begin position="585"/>
        <end position="747"/>
    </location>
</feature>
<organism evidence="11 12">
    <name type="scientific">Glossina austeni</name>
    <name type="common">Savannah tsetse fly</name>
    <dbReference type="NCBI Taxonomy" id="7395"/>
    <lineage>
        <taxon>Eukaryota</taxon>
        <taxon>Metazoa</taxon>
        <taxon>Ecdysozoa</taxon>
        <taxon>Arthropoda</taxon>
        <taxon>Hexapoda</taxon>
        <taxon>Insecta</taxon>
        <taxon>Pterygota</taxon>
        <taxon>Neoptera</taxon>
        <taxon>Endopterygota</taxon>
        <taxon>Diptera</taxon>
        <taxon>Brachycera</taxon>
        <taxon>Muscomorpha</taxon>
        <taxon>Hippoboscoidea</taxon>
        <taxon>Glossinidae</taxon>
        <taxon>Glossina</taxon>
    </lineage>
</organism>
<keyword evidence="6" id="KW-0206">Cytoskeleton</keyword>
<evidence type="ECO:0000256" key="9">
    <source>
        <dbReference type="SAM" id="MobiDB-lite"/>
    </source>
</evidence>
<keyword evidence="5 8" id="KW-0175">Coiled coil</keyword>
<dbReference type="PROSITE" id="PS00411">
    <property type="entry name" value="KINESIN_MOTOR_1"/>
    <property type="match status" value="1"/>
</dbReference>
<dbReference type="Proteomes" id="UP000078200">
    <property type="component" value="Unassembled WGS sequence"/>
</dbReference>
<keyword evidence="12" id="KW-1185">Reference proteome</keyword>
<dbReference type="GO" id="GO:0007018">
    <property type="term" value="P:microtubule-based movement"/>
    <property type="evidence" value="ECO:0007669"/>
    <property type="project" value="InterPro"/>
</dbReference>
<dbReference type="GO" id="GO:0003777">
    <property type="term" value="F:microtubule motor activity"/>
    <property type="evidence" value="ECO:0007669"/>
    <property type="project" value="InterPro"/>
</dbReference>
<dbReference type="GO" id="GO:0007052">
    <property type="term" value="P:mitotic spindle organization"/>
    <property type="evidence" value="ECO:0007669"/>
    <property type="project" value="TreeGrafter"/>
</dbReference>
<feature type="region of interest" description="Disordered" evidence="9">
    <location>
        <begin position="1083"/>
        <end position="1110"/>
    </location>
</feature>
<reference evidence="11" key="1">
    <citation type="submission" date="2020-05" db="UniProtKB">
        <authorList>
            <consortium name="EnsemblMetazoa"/>
        </authorList>
    </citation>
    <scope>IDENTIFICATION</scope>
    <source>
        <strain evidence="11">TTRI</strain>
    </source>
</reference>
<proteinExistence type="inferred from homology"/>
<dbReference type="SMART" id="SM01114">
    <property type="entry name" value="CXC"/>
    <property type="match status" value="1"/>
</dbReference>
<dbReference type="GO" id="GO:0005524">
    <property type="term" value="F:ATP binding"/>
    <property type="evidence" value="ECO:0007669"/>
    <property type="project" value="UniProtKB-UniRule"/>
</dbReference>
<feature type="coiled-coil region" evidence="8">
    <location>
        <begin position="884"/>
        <end position="965"/>
    </location>
</feature>
<dbReference type="InterPro" id="IPR027640">
    <property type="entry name" value="Kinesin-like_fam"/>
</dbReference>
<dbReference type="InterPro" id="IPR001752">
    <property type="entry name" value="Kinesin_motor_dom"/>
</dbReference>
<feature type="binding site" evidence="7">
    <location>
        <begin position="85"/>
        <end position="92"/>
    </location>
    <ligand>
        <name>ATP</name>
        <dbReference type="ChEBI" id="CHEBI:30616"/>
    </ligand>
</feature>
<dbReference type="InterPro" id="IPR033467">
    <property type="entry name" value="Tesmin/TSO1-like_CXC"/>
</dbReference>
<dbReference type="EnsemblMetazoa" id="GAUT043304-RA">
    <property type="protein sequence ID" value="GAUT043304-PA"/>
    <property type="gene ID" value="GAUT043304"/>
</dbReference>
<evidence type="ECO:0000256" key="8">
    <source>
        <dbReference type="SAM" id="Coils"/>
    </source>
</evidence>
<feature type="compositionally biased region" description="Polar residues" evidence="9">
    <location>
        <begin position="1083"/>
        <end position="1096"/>
    </location>
</feature>
<keyword evidence="3 7" id="KW-0547">Nucleotide-binding</keyword>
<feature type="domain" description="Kinesin motor" evidence="10">
    <location>
        <begin position="6"/>
        <end position="346"/>
    </location>
</feature>
<dbReference type="Gene3D" id="3.40.850.10">
    <property type="entry name" value="Kinesin motor domain"/>
    <property type="match status" value="1"/>
</dbReference>
<sequence>MGDLDSVRVALRIRPLVSSEINRGCQLAVEKVDNLNQVLVNKTDSFTFNFVFDWRNSQEELYNSSVSDMLDKCIRGFNATILAYGQTGSGKTHTMGTIFDGCLNEHAGVIPRAVYDIFERTRKMKDDFDFVVKCSFVELYQEQLFDLLSNKSREDSVVDIREDRSGIVMVGLTEKIVFSAKETTDCLISGSSGRAVASTAMNQQSSRSHAIFTITLEATKNDESRAVTTSKFHLVDLAGSERSKKTQATGDRFREGVKINQGLLALGNVISALGDGKGAGFVRYRDSKLTRLLQDSLGGNSMTLMIACVSSADYNVSETLSKILFAFHTFSKNVSTLRYADRARKIKNKPIVNQDPHAAEINRLKGIIQSLRLELLAKGGTVGSSLDRELENGSPLPSLTPTSTPAELLWSEQNRKYKDLREKYSNLQQQWQMILHDVTEHEMRAHIFEVTHRNIKTKIDEMKHIVNDLKHIRMGNPVDGDQMEKSVLQISAMVGDLQEELERTQTEILDNKKRSSLASFENSDLKNEEHAAQLINSSLQEHTELFTNKQMEINEQLRRINRELTVKEQLHQRIAGNFSRYSTLDDNVEEKFKECEKKIQELEAEKCDLLEKLRHVKENVSAKLSEERRKRLQILEIEIAEMKRKNVQQAKLLKIREKETQKIQSLNMEIQGMKEAKVKLIRNMRQESEKFRQFKMMREKEVVQLKTRDRKLQNEMARKEALHNKQRKVLKRKCEEALAINKRLKDALDRQKVAQSQRQHFHSAKDCNISSTKVVDIITCVERELEVVVSLIEAERTLEQLKDDRSIINRRLEELQQQQCKNEIGTDDEMNHLRCELEMRDNEIVDLQQKVCANDIDTIIRNLSDAAHSLVEARAVVKHLLKVITEMRRENIQTREDLVMAEEKCMEATKSTEALKLEYEEAIAEYEEKISLALTPEQEQRLKLQEKQEREIETLLMEVENYKKILSGIKLNKEKSEETKLKHVKVPCKSVERIEEDDLLLLESSDSQSDYDSDNDPDWIKTPLISRRRKRTVTYDDFALQYQLCKDTFKFQNNSRAYTSQSINNTAKLVDDEDLFHNQHITAKAHNSSASRTGAKSSDEYNKQRKSTGCSCRGDCRNQRCGCNSSNQSCTLKCRCKNKCLNNKETASFDISEDKIVNNSSDGKSDEAKNIEFAKERNDKMAAAYLTPKMPRIATINFETSAAKKNFFDNK</sequence>
<dbReference type="InterPro" id="IPR019821">
    <property type="entry name" value="Kinesin_motor_CS"/>
</dbReference>
<dbReference type="GO" id="GO:0051231">
    <property type="term" value="P:spindle elongation"/>
    <property type="evidence" value="ECO:0007669"/>
    <property type="project" value="TreeGrafter"/>
</dbReference>
<dbReference type="PROSITE" id="PS50067">
    <property type="entry name" value="KINESIN_MOTOR_2"/>
    <property type="match status" value="1"/>
</dbReference>
<dbReference type="GO" id="GO:0008017">
    <property type="term" value="F:microtubule binding"/>
    <property type="evidence" value="ECO:0007669"/>
    <property type="project" value="InterPro"/>
</dbReference>
<dbReference type="VEuPathDB" id="VectorBase:GAUT043304"/>
<dbReference type="InterPro" id="IPR027417">
    <property type="entry name" value="P-loop_NTPase"/>
</dbReference>
<comment type="similarity">
    <text evidence="7">Belongs to the TRAFAC class myosin-kinesin ATPase superfamily. Kinesin family.</text>
</comment>
<dbReference type="InterPro" id="IPR036961">
    <property type="entry name" value="Kinesin_motor_dom_sf"/>
</dbReference>